<evidence type="ECO:0000259" key="6">
    <source>
        <dbReference type="Pfam" id="PF00370"/>
    </source>
</evidence>
<dbReference type="InterPro" id="IPR043129">
    <property type="entry name" value="ATPase_NBD"/>
</dbReference>
<feature type="domain" description="Carbohydrate kinase FGGY N-terminal" evidence="6">
    <location>
        <begin position="6"/>
        <end position="268"/>
    </location>
</feature>
<reference evidence="8 9" key="1">
    <citation type="submission" date="2020-08" db="EMBL/GenBank/DDBJ databases">
        <authorList>
            <person name="Seo M.-J."/>
        </authorList>
    </citation>
    <scope>NUCLEOTIDE SEQUENCE [LARGE SCALE GENOMIC DNA]</scope>
    <source>
        <strain evidence="8 9">MBLA0160</strain>
    </source>
</reference>
<evidence type="ECO:0000259" key="7">
    <source>
        <dbReference type="Pfam" id="PF02782"/>
    </source>
</evidence>
<dbReference type="InterPro" id="IPR000577">
    <property type="entry name" value="Carb_kinase_FGGY"/>
</dbReference>
<sequence length="515" mass="54414">MSAGPYVGALDQGTGGTRFVVFDGDGSPVSSAYTTHNTVTPDVDRVEYDPLKLWGCATDTIRRVLVRADVEADRLRALGVSSQRQTVLLWEAATGRPVANALSWQDRRTADRIAALDAEDRQLIRSRTGLEPDPYFAAPNAQWLLDNGDAATGDGKPGFGDSAGTALRERAAAGNVLVGTVDSWLLYNLTGTHATDVTNAAQTMLFDIHAREWDDDLLDLFGVPRAALPTVHPSSDPTGFGETDPDGILGAAVPVTGVMGDQQAALLGRVGADRDAAKVTYGTGNFFLQHTGTEAPDADSKLLSTVWFQRAGSGPLYGLEGPVFATGTLLEWLRSVGFLERADGFDRLGPTAPRGPVQVVPGFGGLGAPYWVPGVDTAVLGVTRNTDADAVVRAAVRAIAFATRTVVDAAEAATGVDHDRLLVDGGAIQHDEFAQWQADLLGRRLVRSEVTQTTALGAGFAAGLAADVWDSIDDLDRCRTEGRTFTPSAESDAVEAAYRRWQTAVDAVAGIHGST</sequence>
<keyword evidence="5" id="KW-0067">ATP-binding</keyword>
<comment type="caution">
    <text evidence="8">The sequence shown here is derived from an EMBL/GenBank/DDBJ whole genome shotgun (WGS) entry which is preliminary data.</text>
</comment>
<evidence type="ECO:0000256" key="1">
    <source>
        <dbReference type="ARBA" id="ARBA00009156"/>
    </source>
</evidence>
<evidence type="ECO:0000313" key="9">
    <source>
        <dbReference type="Proteomes" id="UP000546257"/>
    </source>
</evidence>
<dbReference type="PIRSF" id="PIRSF000538">
    <property type="entry name" value="GlpK"/>
    <property type="match status" value="1"/>
</dbReference>
<evidence type="ECO:0000256" key="2">
    <source>
        <dbReference type="ARBA" id="ARBA00022679"/>
    </source>
</evidence>
<dbReference type="Pfam" id="PF00370">
    <property type="entry name" value="FGGY_N"/>
    <property type="match status" value="1"/>
</dbReference>
<dbReference type="Gene3D" id="3.30.420.40">
    <property type="match status" value="2"/>
</dbReference>
<feature type="domain" description="Carbohydrate kinase FGGY C-terminal" evidence="7">
    <location>
        <begin position="278"/>
        <end position="465"/>
    </location>
</feature>
<organism evidence="8 9">
    <name type="scientific">Halobellus ruber</name>
    <dbReference type="NCBI Taxonomy" id="2761102"/>
    <lineage>
        <taxon>Archaea</taxon>
        <taxon>Methanobacteriati</taxon>
        <taxon>Methanobacteriota</taxon>
        <taxon>Stenosarchaea group</taxon>
        <taxon>Halobacteria</taxon>
        <taxon>Halobacteriales</taxon>
        <taxon>Haloferacaceae</taxon>
        <taxon>Halobellus</taxon>
    </lineage>
</organism>
<protein>
    <submittedName>
        <fullName evidence="8">Glycerol kinase</fullName>
    </submittedName>
</protein>
<keyword evidence="9" id="KW-1185">Reference proteome</keyword>
<keyword evidence="3" id="KW-0547">Nucleotide-binding</keyword>
<keyword evidence="4 8" id="KW-0418">Kinase</keyword>
<dbReference type="GO" id="GO:0004370">
    <property type="term" value="F:glycerol kinase activity"/>
    <property type="evidence" value="ECO:0007669"/>
    <property type="project" value="TreeGrafter"/>
</dbReference>
<dbReference type="GO" id="GO:0005524">
    <property type="term" value="F:ATP binding"/>
    <property type="evidence" value="ECO:0007669"/>
    <property type="project" value="UniProtKB-KW"/>
</dbReference>
<evidence type="ECO:0000313" key="8">
    <source>
        <dbReference type="EMBL" id="MBB6645646.1"/>
    </source>
</evidence>
<dbReference type="EMBL" id="JACKXD010000001">
    <property type="protein sequence ID" value="MBB6645646.1"/>
    <property type="molecule type" value="Genomic_DNA"/>
</dbReference>
<comment type="similarity">
    <text evidence="1">Belongs to the FGGY kinase family.</text>
</comment>
<name>A0A7J9SI09_9EURY</name>
<dbReference type="Pfam" id="PF02782">
    <property type="entry name" value="FGGY_C"/>
    <property type="match status" value="1"/>
</dbReference>
<evidence type="ECO:0000256" key="5">
    <source>
        <dbReference type="ARBA" id="ARBA00022840"/>
    </source>
</evidence>
<dbReference type="CDD" id="cd07769">
    <property type="entry name" value="ASKHA_NBD_FGGY_GK"/>
    <property type="match status" value="1"/>
</dbReference>
<proteinExistence type="inferred from homology"/>
<dbReference type="PANTHER" id="PTHR10196">
    <property type="entry name" value="SUGAR KINASE"/>
    <property type="match status" value="1"/>
</dbReference>
<dbReference type="InterPro" id="IPR018484">
    <property type="entry name" value="FGGY_N"/>
</dbReference>
<evidence type="ECO:0000256" key="4">
    <source>
        <dbReference type="ARBA" id="ARBA00022777"/>
    </source>
</evidence>
<dbReference type="AlphaFoldDB" id="A0A7J9SI09"/>
<dbReference type="PANTHER" id="PTHR10196:SF69">
    <property type="entry name" value="GLYCEROL KINASE"/>
    <property type="match status" value="1"/>
</dbReference>
<dbReference type="GO" id="GO:0005829">
    <property type="term" value="C:cytosol"/>
    <property type="evidence" value="ECO:0007669"/>
    <property type="project" value="TreeGrafter"/>
</dbReference>
<dbReference type="GO" id="GO:0006071">
    <property type="term" value="P:glycerol metabolic process"/>
    <property type="evidence" value="ECO:0007669"/>
    <property type="project" value="TreeGrafter"/>
</dbReference>
<dbReference type="RefSeq" id="WP_185191984.1">
    <property type="nucleotide sequence ID" value="NZ_JACKXD010000001.1"/>
</dbReference>
<dbReference type="Proteomes" id="UP000546257">
    <property type="component" value="Unassembled WGS sequence"/>
</dbReference>
<dbReference type="SUPFAM" id="SSF53067">
    <property type="entry name" value="Actin-like ATPase domain"/>
    <property type="match status" value="2"/>
</dbReference>
<evidence type="ECO:0000256" key="3">
    <source>
        <dbReference type="ARBA" id="ARBA00022741"/>
    </source>
</evidence>
<gene>
    <name evidence="8" type="ORF">H5V44_04940</name>
</gene>
<dbReference type="InterPro" id="IPR018485">
    <property type="entry name" value="FGGY_C"/>
</dbReference>
<accession>A0A7J9SI09</accession>
<keyword evidence="2" id="KW-0808">Transferase</keyword>